<comment type="caution">
    <text evidence="8">The sequence shown here is derived from an EMBL/GenBank/DDBJ whole genome shotgun (WGS) entry which is preliminary data.</text>
</comment>
<feature type="compositionally biased region" description="Acidic residues" evidence="6">
    <location>
        <begin position="278"/>
        <end position="290"/>
    </location>
</feature>
<sequence>MRADIGLNFWLTQWNWQPSIILGTAIILGLYIYLVGPLREKYQSGEPVKTRQAVLFFVGVYCIFFALVSPLDELGDAYLFSAHMVQHLLLTIVAPPLMIVGMPAWLLQPLLKRRVIYKVGRFLTYPAVAFVIFNANFWLWHAPALYDATLYDPSLHILEHMTYIITGIIYWWPVFSPLSEGWPRLSMGGQLLYIFLGGMPTVLLGAGLTFTDPLYEPYIHAPRAWGLSPATDQQLGGLIMWIPANIAYIIVASVFFIRWMQAQDEKQRVEEARLYSAEAEDESEFEEEQGTAERISASDVSL</sequence>
<dbReference type="OrthoDB" id="9808789at2"/>
<evidence type="ECO:0000256" key="1">
    <source>
        <dbReference type="ARBA" id="ARBA00004651"/>
    </source>
</evidence>
<feature type="transmembrane region" description="Helical" evidence="7">
    <location>
        <begin position="20"/>
        <end position="38"/>
    </location>
</feature>
<dbReference type="InterPro" id="IPR019108">
    <property type="entry name" value="Caa3_assmbl_CtaG-rel"/>
</dbReference>
<evidence type="ECO:0000256" key="3">
    <source>
        <dbReference type="ARBA" id="ARBA00022692"/>
    </source>
</evidence>
<feature type="transmembrane region" description="Helical" evidence="7">
    <location>
        <begin position="50"/>
        <end position="68"/>
    </location>
</feature>
<organism evidence="8 9">
    <name type="scientific">Dictyobacter kobayashii</name>
    <dbReference type="NCBI Taxonomy" id="2014872"/>
    <lineage>
        <taxon>Bacteria</taxon>
        <taxon>Bacillati</taxon>
        <taxon>Chloroflexota</taxon>
        <taxon>Ktedonobacteria</taxon>
        <taxon>Ktedonobacterales</taxon>
        <taxon>Dictyobacteraceae</taxon>
        <taxon>Dictyobacter</taxon>
    </lineage>
</organism>
<gene>
    <name evidence="8" type="ORF">KDK_18950</name>
</gene>
<keyword evidence="5 7" id="KW-0472">Membrane</keyword>
<keyword evidence="9" id="KW-1185">Reference proteome</keyword>
<dbReference type="AlphaFoldDB" id="A0A402AG89"/>
<dbReference type="EMBL" id="BIFS01000001">
    <property type="protein sequence ID" value="GCE18095.1"/>
    <property type="molecule type" value="Genomic_DNA"/>
</dbReference>
<dbReference type="Pfam" id="PF09678">
    <property type="entry name" value="Caa3_CtaG"/>
    <property type="match status" value="1"/>
</dbReference>
<feature type="transmembrane region" description="Helical" evidence="7">
    <location>
        <begin position="160"/>
        <end position="179"/>
    </location>
</feature>
<feature type="transmembrane region" description="Helical" evidence="7">
    <location>
        <begin position="119"/>
        <end position="140"/>
    </location>
</feature>
<protein>
    <submittedName>
        <fullName evidence="8">Membrane protein</fullName>
    </submittedName>
</protein>
<feature type="transmembrane region" description="Helical" evidence="7">
    <location>
        <begin position="238"/>
        <end position="259"/>
    </location>
</feature>
<keyword evidence="4 7" id="KW-1133">Transmembrane helix</keyword>
<dbReference type="RefSeq" id="WP_126549686.1">
    <property type="nucleotide sequence ID" value="NZ_BIFS01000001.1"/>
</dbReference>
<dbReference type="Proteomes" id="UP000287188">
    <property type="component" value="Unassembled WGS sequence"/>
</dbReference>
<feature type="region of interest" description="Disordered" evidence="6">
    <location>
        <begin position="277"/>
        <end position="302"/>
    </location>
</feature>
<evidence type="ECO:0000256" key="5">
    <source>
        <dbReference type="ARBA" id="ARBA00023136"/>
    </source>
</evidence>
<keyword evidence="2" id="KW-1003">Cell membrane</keyword>
<evidence type="ECO:0000256" key="2">
    <source>
        <dbReference type="ARBA" id="ARBA00022475"/>
    </source>
</evidence>
<reference evidence="9" key="1">
    <citation type="submission" date="2018-12" db="EMBL/GenBank/DDBJ databases">
        <title>Tengunoibacter tsumagoiensis gen. nov., sp. nov., Dictyobacter kobayashii sp. nov., D. alpinus sp. nov., and D. joshuensis sp. nov. and description of Dictyobacteraceae fam. nov. within the order Ktedonobacterales isolated from Tengu-no-mugimeshi.</title>
        <authorList>
            <person name="Wang C.M."/>
            <person name="Zheng Y."/>
            <person name="Sakai Y."/>
            <person name="Toyoda A."/>
            <person name="Minakuchi Y."/>
            <person name="Abe K."/>
            <person name="Yokota A."/>
            <person name="Yabe S."/>
        </authorList>
    </citation>
    <scope>NUCLEOTIDE SEQUENCE [LARGE SCALE GENOMIC DNA]</scope>
    <source>
        <strain evidence="9">Uno11</strain>
    </source>
</reference>
<evidence type="ECO:0000256" key="7">
    <source>
        <dbReference type="SAM" id="Phobius"/>
    </source>
</evidence>
<feature type="transmembrane region" description="Helical" evidence="7">
    <location>
        <begin position="191"/>
        <end position="210"/>
    </location>
</feature>
<evidence type="ECO:0000313" key="8">
    <source>
        <dbReference type="EMBL" id="GCE18095.1"/>
    </source>
</evidence>
<proteinExistence type="predicted"/>
<evidence type="ECO:0000256" key="4">
    <source>
        <dbReference type="ARBA" id="ARBA00022989"/>
    </source>
</evidence>
<comment type="subcellular location">
    <subcellularLocation>
        <location evidence="1">Cell membrane</location>
        <topology evidence="1">Multi-pass membrane protein</topology>
    </subcellularLocation>
</comment>
<keyword evidence="3 7" id="KW-0812">Transmembrane</keyword>
<name>A0A402AG89_9CHLR</name>
<evidence type="ECO:0000256" key="6">
    <source>
        <dbReference type="SAM" id="MobiDB-lite"/>
    </source>
</evidence>
<feature type="transmembrane region" description="Helical" evidence="7">
    <location>
        <begin position="88"/>
        <end position="107"/>
    </location>
</feature>
<evidence type="ECO:0000313" key="9">
    <source>
        <dbReference type="Proteomes" id="UP000287188"/>
    </source>
</evidence>
<dbReference type="GO" id="GO:0005886">
    <property type="term" value="C:plasma membrane"/>
    <property type="evidence" value="ECO:0007669"/>
    <property type="project" value="UniProtKB-SubCell"/>
</dbReference>
<accession>A0A402AG89</accession>